<feature type="region of interest" description="Disordered" evidence="1">
    <location>
        <begin position="1"/>
        <end position="25"/>
    </location>
</feature>
<name>A0ABX0ZH69_9ACTN</name>
<comment type="caution">
    <text evidence="3">The sequence shown here is derived from an EMBL/GenBank/DDBJ whole genome shotgun (WGS) entry which is preliminary data.</text>
</comment>
<reference evidence="3 4" key="1">
    <citation type="submission" date="2020-03" db="EMBL/GenBank/DDBJ databases">
        <title>WGS of actinomycetes isolated from Thailand.</title>
        <authorList>
            <person name="Thawai C."/>
        </authorList>
    </citation>
    <scope>NUCLEOTIDE SEQUENCE [LARGE SCALE GENOMIC DNA]</scope>
    <source>
        <strain evidence="3 4">PRB2-1</strain>
    </source>
</reference>
<evidence type="ECO:0000256" key="1">
    <source>
        <dbReference type="SAM" id="MobiDB-lite"/>
    </source>
</evidence>
<protein>
    <submittedName>
        <fullName evidence="3">Uncharacterized protein</fullName>
    </submittedName>
</protein>
<keyword evidence="2" id="KW-0472">Membrane</keyword>
<dbReference type="Proteomes" id="UP000734511">
    <property type="component" value="Unassembled WGS sequence"/>
</dbReference>
<gene>
    <name evidence="3" type="ORF">HCN08_07035</name>
</gene>
<accession>A0ABX0ZH69</accession>
<evidence type="ECO:0000256" key="2">
    <source>
        <dbReference type="SAM" id="Phobius"/>
    </source>
</evidence>
<feature type="transmembrane region" description="Helical" evidence="2">
    <location>
        <begin position="29"/>
        <end position="49"/>
    </location>
</feature>
<keyword evidence="2" id="KW-0812">Transmembrane</keyword>
<proteinExistence type="predicted"/>
<keyword evidence="4" id="KW-1185">Reference proteome</keyword>
<organism evidence="3 4">
    <name type="scientific">Actinacidiphila epipremni</name>
    <dbReference type="NCBI Taxonomy" id="2053013"/>
    <lineage>
        <taxon>Bacteria</taxon>
        <taxon>Bacillati</taxon>
        <taxon>Actinomycetota</taxon>
        <taxon>Actinomycetes</taxon>
        <taxon>Kitasatosporales</taxon>
        <taxon>Streptomycetaceae</taxon>
        <taxon>Actinacidiphila</taxon>
    </lineage>
</organism>
<evidence type="ECO:0000313" key="4">
    <source>
        <dbReference type="Proteomes" id="UP000734511"/>
    </source>
</evidence>
<dbReference type="RefSeq" id="WP_167981991.1">
    <property type="nucleotide sequence ID" value="NZ_JAATEJ010000003.1"/>
</dbReference>
<evidence type="ECO:0000313" key="3">
    <source>
        <dbReference type="EMBL" id="NJP43160.1"/>
    </source>
</evidence>
<keyword evidence="2" id="KW-1133">Transmembrane helix</keyword>
<sequence length="86" mass="9826">MTTLHKRPADTEHQRRPAPSPTRDPRVRFAATMAPLFLIASGLLAWWASDSITDHQWGLDILSGVCALLFVVMTVRAIIFWRRARR</sequence>
<feature type="transmembrane region" description="Helical" evidence="2">
    <location>
        <begin position="61"/>
        <end position="81"/>
    </location>
</feature>
<dbReference type="EMBL" id="JAATEJ010000003">
    <property type="protein sequence ID" value="NJP43160.1"/>
    <property type="molecule type" value="Genomic_DNA"/>
</dbReference>